<comment type="caution">
    <text evidence="2">Lacks conserved residue(s) required for the propagation of feature annotation.</text>
</comment>
<evidence type="ECO:0000259" key="3">
    <source>
        <dbReference type="PROSITE" id="PS01180"/>
    </source>
</evidence>
<evidence type="ECO:0000313" key="4">
    <source>
        <dbReference type="EMBL" id="KAH3792467.1"/>
    </source>
</evidence>
<dbReference type="Gene3D" id="2.60.120.290">
    <property type="entry name" value="Spermadhesin, CUB domain"/>
    <property type="match status" value="1"/>
</dbReference>
<dbReference type="PROSITE" id="PS01180">
    <property type="entry name" value="CUB"/>
    <property type="match status" value="1"/>
</dbReference>
<evidence type="ECO:0000256" key="2">
    <source>
        <dbReference type="PROSITE-ProRule" id="PRU00059"/>
    </source>
</evidence>
<dbReference type="AlphaFoldDB" id="A0A9D4FAX5"/>
<reference evidence="4" key="1">
    <citation type="journal article" date="2019" name="bioRxiv">
        <title>The Genome of the Zebra Mussel, Dreissena polymorpha: A Resource for Invasive Species Research.</title>
        <authorList>
            <person name="McCartney M.A."/>
            <person name="Auch B."/>
            <person name="Kono T."/>
            <person name="Mallez S."/>
            <person name="Zhang Y."/>
            <person name="Obille A."/>
            <person name="Becker A."/>
            <person name="Abrahante J.E."/>
            <person name="Garbe J."/>
            <person name="Badalamenti J.P."/>
            <person name="Herman A."/>
            <person name="Mangelson H."/>
            <person name="Liachko I."/>
            <person name="Sullivan S."/>
            <person name="Sone E.D."/>
            <person name="Koren S."/>
            <person name="Silverstein K.A.T."/>
            <person name="Beckman K.B."/>
            <person name="Gohl D.M."/>
        </authorList>
    </citation>
    <scope>NUCLEOTIDE SEQUENCE</scope>
    <source>
        <strain evidence="4">Duluth1</strain>
        <tissue evidence="4">Whole animal</tissue>
    </source>
</reference>
<dbReference type="SUPFAM" id="SSF49854">
    <property type="entry name" value="Spermadhesin, CUB domain"/>
    <property type="match status" value="1"/>
</dbReference>
<organism evidence="4 5">
    <name type="scientific">Dreissena polymorpha</name>
    <name type="common">Zebra mussel</name>
    <name type="synonym">Mytilus polymorpha</name>
    <dbReference type="NCBI Taxonomy" id="45954"/>
    <lineage>
        <taxon>Eukaryota</taxon>
        <taxon>Metazoa</taxon>
        <taxon>Spiralia</taxon>
        <taxon>Lophotrochozoa</taxon>
        <taxon>Mollusca</taxon>
        <taxon>Bivalvia</taxon>
        <taxon>Autobranchia</taxon>
        <taxon>Heteroconchia</taxon>
        <taxon>Euheterodonta</taxon>
        <taxon>Imparidentia</taxon>
        <taxon>Neoheterodontei</taxon>
        <taxon>Myida</taxon>
        <taxon>Dreissenoidea</taxon>
        <taxon>Dreissenidae</taxon>
        <taxon>Dreissena</taxon>
    </lineage>
</organism>
<comment type="caution">
    <text evidence="4">The sequence shown here is derived from an EMBL/GenBank/DDBJ whole genome shotgun (WGS) entry which is preliminary data.</text>
</comment>
<dbReference type="Proteomes" id="UP000828390">
    <property type="component" value="Unassembled WGS sequence"/>
</dbReference>
<dbReference type="InterPro" id="IPR000859">
    <property type="entry name" value="CUB_dom"/>
</dbReference>
<gene>
    <name evidence="4" type="ORF">DPMN_145964</name>
</gene>
<evidence type="ECO:0000313" key="5">
    <source>
        <dbReference type="Proteomes" id="UP000828390"/>
    </source>
</evidence>
<protein>
    <recommendedName>
        <fullName evidence="3">CUB domain-containing protein</fullName>
    </recommendedName>
</protein>
<proteinExistence type="predicted"/>
<feature type="domain" description="CUB" evidence="3">
    <location>
        <begin position="18"/>
        <end position="75"/>
    </location>
</feature>
<sequence>MRFLLSKLTFQFRILDGCVHYFEGTSGTLTSPRYPGYSGSSDCLYVIRNAAGQPTKLELTNLDLAGDGDFVEIIR</sequence>
<reference evidence="4" key="2">
    <citation type="submission" date="2020-11" db="EMBL/GenBank/DDBJ databases">
        <authorList>
            <person name="McCartney M.A."/>
            <person name="Auch B."/>
            <person name="Kono T."/>
            <person name="Mallez S."/>
            <person name="Becker A."/>
            <person name="Gohl D.M."/>
            <person name="Silverstein K.A.T."/>
            <person name="Koren S."/>
            <person name="Bechman K.B."/>
            <person name="Herman A."/>
            <person name="Abrahante J.E."/>
            <person name="Garbe J."/>
        </authorList>
    </citation>
    <scope>NUCLEOTIDE SEQUENCE</scope>
    <source>
        <strain evidence="4">Duluth1</strain>
        <tissue evidence="4">Whole animal</tissue>
    </source>
</reference>
<name>A0A9D4FAX5_DREPO</name>
<keyword evidence="1" id="KW-1015">Disulfide bond</keyword>
<accession>A0A9D4FAX5</accession>
<dbReference type="Pfam" id="PF00431">
    <property type="entry name" value="CUB"/>
    <property type="match status" value="1"/>
</dbReference>
<keyword evidence="5" id="KW-1185">Reference proteome</keyword>
<dbReference type="EMBL" id="JAIWYP010000007">
    <property type="protein sequence ID" value="KAH3792467.1"/>
    <property type="molecule type" value="Genomic_DNA"/>
</dbReference>
<dbReference type="InterPro" id="IPR035914">
    <property type="entry name" value="Sperma_CUB_dom_sf"/>
</dbReference>
<evidence type="ECO:0000256" key="1">
    <source>
        <dbReference type="ARBA" id="ARBA00023157"/>
    </source>
</evidence>